<dbReference type="PROSITE" id="PS00108">
    <property type="entry name" value="PROTEIN_KINASE_ST"/>
    <property type="match status" value="1"/>
</dbReference>
<evidence type="ECO:0000313" key="2">
    <source>
        <dbReference type="EMBL" id="CAB3983866.1"/>
    </source>
</evidence>
<dbReference type="GO" id="GO:0004672">
    <property type="term" value="F:protein kinase activity"/>
    <property type="evidence" value="ECO:0007669"/>
    <property type="project" value="InterPro"/>
</dbReference>
<dbReference type="AlphaFoldDB" id="A0A6S7G668"/>
<dbReference type="OrthoDB" id="1738954at2759"/>
<dbReference type="PROSITE" id="PS50011">
    <property type="entry name" value="PROTEIN_KINASE_DOM"/>
    <property type="match status" value="1"/>
</dbReference>
<name>A0A6S7G668_PARCT</name>
<dbReference type="PANTHER" id="PTHR24347">
    <property type="entry name" value="SERINE/THREONINE-PROTEIN KINASE"/>
    <property type="match status" value="1"/>
</dbReference>
<keyword evidence="2" id="KW-0418">Kinase</keyword>
<dbReference type="EMBL" id="CACRXK020000667">
    <property type="protein sequence ID" value="CAB3983866.1"/>
    <property type="molecule type" value="Genomic_DNA"/>
</dbReference>
<feature type="region of interest" description="Disordered" evidence="1">
    <location>
        <begin position="257"/>
        <end position="286"/>
    </location>
</feature>
<evidence type="ECO:0000256" key="1">
    <source>
        <dbReference type="SAM" id="MobiDB-lite"/>
    </source>
</evidence>
<accession>A0A6S7G668</accession>
<keyword evidence="3" id="KW-1185">Reference proteome</keyword>
<comment type="caution">
    <text evidence="2">The sequence shown here is derived from an EMBL/GenBank/DDBJ whole genome shotgun (WGS) entry which is preliminary data.</text>
</comment>
<protein>
    <submittedName>
        <fullName evidence="2">Serine threonine- kinase DCLK1-like isoform X3</fullName>
    </submittedName>
</protein>
<gene>
    <name evidence="2" type="ORF">PACLA_8A018897</name>
</gene>
<evidence type="ECO:0000313" key="3">
    <source>
        <dbReference type="Proteomes" id="UP001152795"/>
    </source>
</evidence>
<dbReference type="GO" id="GO:0005524">
    <property type="term" value="F:ATP binding"/>
    <property type="evidence" value="ECO:0007669"/>
    <property type="project" value="InterPro"/>
</dbReference>
<sequence length="286" mass="32759">MIGDLVSALSYLHDLSVIHRDIKPENLLVVYSPNGVMSLKVADFGLATEVHEPQFLVCGTPTYVAPEILDESGYELKADVWAAGVITYILLCGFPPFRSNDQEELFDMILSGDYEFLSPFWDNISQSAKDLISRMLLINPNERYSARDSLNHPWIQGHTAKDTNLQSTFASEVNKNFQSKKKHRAVTAKPQTSSELCEANTVEYEVEESDDEPNAVMPVIEEDNELRTDQVQFRHTPLATTGKRKPRPKSLDFHMMGRHNEDYSQPDYELTQRNLREEFNDEDEYY</sequence>
<dbReference type="InterPro" id="IPR008271">
    <property type="entry name" value="Ser/Thr_kinase_AS"/>
</dbReference>
<dbReference type="InterPro" id="IPR011009">
    <property type="entry name" value="Kinase-like_dom_sf"/>
</dbReference>
<dbReference type="InterPro" id="IPR000719">
    <property type="entry name" value="Prot_kinase_dom"/>
</dbReference>
<proteinExistence type="predicted"/>
<dbReference type="SMART" id="SM00220">
    <property type="entry name" value="S_TKc"/>
    <property type="match status" value="1"/>
</dbReference>
<keyword evidence="2" id="KW-0808">Transferase</keyword>
<dbReference type="Gene3D" id="1.10.510.10">
    <property type="entry name" value="Transferase(Phosphotransferase) domain 1"/>
    <property type="match status" value="1"/>
</dbReference>
<reference evidence="2" key="1">
    <citation type="submission" date="2020-04" db="EMBL/GenBank/DDBJ databases">
        <authorList>
            <person name="Alioto T."/>
            <person name="Alioto T."/>
            <person name="Gomez Garrido J."/>
        </authorList>
    </citation>
    <scope>NUCLEOTIDE SEQUENCE</scope>
    <source>
        <strain evidence="2">A484AB</strain>
    </source>
</reference>
<dbReference type="SUPFAM" id="SSF56112">
    <property type="entry name" value="Protein kinase-like (PK-like)"/>
    <property type="match status" value="1"/>
</dbReference>
<organism evidence="2 3">
    <name type="scientific">Paramuricea clavata</name>
    <name type="common">Red gorgonian</name>
    <name type="synonym">Violescent sea-whip</name>
    <dbReference type="NCBI Taxonomy" id="317549"/>
    <lineage>
        <taxon>Eukaryota</taxon>
        <taxon>Metazoa</taxon>
        <taxon>Cnidaria</taxon>
        <taxon>Anthozoa</taxon>
        <taxon>Octocorallia</taxon>
        <taxon>Malacalcyonacea</taxon>
        <taxon>Plexauridae</taxon>
        <taxon>Paramuricea</taxon>
    </lineage>
</organism>
<dbReference type="Pfam" id="PF00069">
    <property type="entry name" value="Pkinase"/>
    <property type="match status" value="1"/>
</dbReference>
<dbReference type="Proteomes" id="UP001152795">
    <property type="component" value="Unassembled WGS sequence"/>
</dbReference>